<protein>
    <submittedName>
        <fullName evidence="1">19462_t:CDS:1</fullName>
    </submittedName>
</protein>
<reference evidence="1" key="1">
    <citation type="submission" date="2021-06" db="EMBL/GenBank/DDBJ databases">
        <authorList>
            <person name="Kallberg Y."/>
            <person name="Tangrot J."/>
            <person name="Rosling A."/>
        </authorList>
    </citation>
    <scope>NUCLEOTIDE SEQUENCE</scope>
    <source>
        <strain evidence="1">FL966</strain>
    </source>
</reference>
<comment type="caution">
    <text evidence="1">The sequence shown here is derived from an EMBL/GenBank/DDBJ whole genome shotgun (WGS) entry which is preliminary data.</text>
</comment>
<sequence>MSGHQIAQRLTEQQLESSQFPKDDKDNRWNDFLGKWNDIVNSETENEFNTNWKNFSWTDRTLHLGTIVTLRIEGAYATLKAYLQMSTGDLYWVCTSITLAVTNQKKEIDSRIEWECINIPNKRYHEWPEHQQVVVRNILNDIIDSPLVPLQNPHLVHTKGHPSGAPNRQPANTTRWDPSGFEFVAIKQDNVVFVNNWVTMLILVQIEIQNNTFSHNSLYVPNFVKK</sequence>
<dbReference type="EMBL" id="CAJVQA010007820">
    <property type="protein sequence ID" value="CAG8662405.1"/>
    <property type="molecule type" value="Genomic_DNA"/>
</dbReference>
<dbReference type="AlphaFoldDB" id="A0A9N9E359"/>
<gene>
    <name evidence="1" type="ORF">CPELLU_LOCUS9865</name>
</gene>
<evidence type="ECO:0000313" key="1">
    <source>
        <dbReference type="EMBL" id="CAG8662405.1"/>
    </source>
</evidence>
<name>A0A9N9E359_9GLOM</name>
<evidence type="ECO:0000313" key="2">
    <source>
        <dbReference type="Proteomes" id="UP000789759"/>
    </source>
</evidence>
<organism evidence="1 2">
    <name type="scientific">Cetraspora pellucida</name>
    <dbReference type="NCBI Taxonomy" id="1433469"/>
    <lineage>
        <taxon>Eukaryota</taxon>
        <taxon>Fungi</taxon>
        <taxon>Fungi incertae sedis</taxon>
        <taxon>Mucoromycota</taxon>
        <taxon>Glomeromycotina</taxon>
        <taxon>Glomeromycetes</taxon>
        <taxon>Diversisporales</taxon>
        <taxon>Gigasporaceae</taxon>
        <taxon>Cetraspora</taxon>
    </lineage>
</organism>
<proteinExistence type="predicted"/>
<accession>A0A9N9E359</accession>
<dbReference type="Proteomes" id="UP000789759">
    <property type="component" value="Unassembled WGS sequence"/>
</dbReference>
<keyword evidence="2" id="KW-1185">Reference proteome</keyword>